<organism evidence="1 2">
    <name type="scientific">Parabacteroides hominis</name>
    <dbReference type="NCBI Taxonomy" id="2763057"/>
    <lineage>
        <taxon>Bacteria</taxon>
        <taxon>Pseudomonadati</taxon>
        <taxon>Bacteroidota</taxon>
        <taxon>Bacteroidia</taxon>
        <taxon>Bacteroidales</taxon>
        <taxon>Tannerellaceae</taxon>
        <taxon>Parabacteroides</taxon>
    </lineage>
</organism>
<protein>
    <submittedName>
        <fullName evidence="1">DUF5053 domain-containing protein</fullName>
    </submittedName>
</protein>
<proteinExistence type="predicted"/>
<keyword evidence="2" id="KW-1185">Reference proteome</keyword>
<gene>
    <name evidence="1" type="ORF">H8S65_07555</name>
</gene>
<accession>A0ABR7DNW7</accession>
<name>A0ABR7DNW7_9BACT</name>
<evidence type="ECO:0000313" key="2">
    <source>
        <dbReference type="Proteomes" id="UP000651475"/>
    </source>
</evidence>
<comment type="caution">
    <text evidence="1">The sequence shown here is derived from an EMBL/GenBank/DDBJ whole genome shotgun (WGS) entry which is preliminary data.</text>
</comment>
<evidence type="ECO:0000313" key="1">
    <source>
        <dbReference type="EMBL" id="MBC5632622.1"/>
    </source>
</evidence>
<dbReference type="InterPro" id="IPR032483">
    <property type="entry name" value="DUF5053"/>
</dbReference>
<dbReference type="RefSeq" id="WP_186929377.1">
    <property type="nucleotide sequence ID" value="NZ_JACOOJ010000009.1"/>
</dbReference>
<dbReference type="Proteomes" id="UP000651475">
    <property type="component" value="Unassembled WGS sequence"/>
</dbReference>
<sequence>MDVKLELKRWKADFALVSTKEQKAEYDKRFKTFLASLSSAERKEFAQAYREGAKEAIDEAKKISKIIDRKKKIDNVLGFASMSYIAEHYFGKSRQWLYQRINGNAVNGKPADFTPDELKTFSNALSDLGEQLKRAAVSIL</sequence>
<dbReference type="EMBL" id="JACOOJ010000009">
    <property type="protein sequence ID" value="MBC5632622.1"/>
    <property type="molecule type" value="Genomic_DNA"/>
</dbReference>
<reference evidence="1 2" key="1">
    <citation type="submission" date="2020-08" db="EMBL/GenBank/DDBJ databases">
        <title>Genome public.</title>
        <authorList>
            <person name="Liu C."/>
            <person name="Sun Q."/>
        </authorList>
    </citation>
    <scope>NUCLEOTIDE SEQUENCE [LARGE SCALE GENOMIC DNA]</scope>
    <source>
        <strain evidence="1 2">NSJ-79</strain>
    </source>
</reference>
<dbReference type="Pfam" id="PF16476">
    <property type="entry name" value="DUF5053"/>
    <property type="match status" value="1"/>
</dbReference>